<name>A0A9N8YVN2_FUNMO</name>
<feature type="transmembrane region" description="Helical" evidence="1">
    <location>
        <begin position="96"/>
        <end position="118"/>
    </location>
</feature>
<dbReference type="Proteomes" id="UP000789375">
    <property type="component" value="Unassembled WGS sequence"/>
</dbReference>
<proteinExistence type="predicted"/>
<evidence type="ECO:0000256" key="1">
    <source>
        <dbReference type="SAM" id="Phobius"/>
    </source>
</evidence>
<accession>A0A9N8YVN2</accession>
<reference evidence="2" key="1">
    <citation type="submission" date="2021-06" db="EMBL/GenBank/DDBJ databases">
        <authorList>
            <person name="Kallberg Y."/>
            <person name="Tangrot J."/>
            <person name="Rosling A."/>
        </authorList>
    </citation>
    <scope>NUCLEOTIDE SEQUENCE</scope>
    <source>
        <strain evidence="2">87-6 pot B 2015</strain>
    </source>
</reference>
<organism evidence="2 3">
    <name type="scientific">Funneliformis mosseae</name>
    <name type="common">Endomycorrhizal fungus</name>
    <name type="synonym">Glomus mosseae</name>
    <dbReference type="NCBI Taxonomy" id="27381"/>
    <lineage>
        <taxon>Eukaryota</taxon>
        <taxon>Fungi</taxon>
        <taxon>Fungi incertae sedis</taxon>
        <taxon>Mucoromycota</taxon>
        <taxon>Glomeromycotina</taxon>
        <taxon>Glomeromycetes</taxon>
        <taxon>Glomerales</taxon>
        <taxon>Glomeraceae</taxon>
        <taxon>Funneliformis</taxon>
    </lineage>
</organism>
<dbReference type="EMBL" id="CAJVPP010000205">
    <property type="protein sequence ID" value="CAG8455506.1"/>
    <property type="molecule type" value="Genomic_DNA"/>
</dbReference>
<keyword evidence="3" id="KW-1185">Reference proteome</keyword>
<evidence type="ECO:0000313" key="3">
    <source>
        <dbReference type="Proteomes" id="UP000789375"/>
    </source>
</evidence>
<evidence type="ECO:0000313" key="2">
    <source>
        <dbReference type="EMBL" id="CAG8455506.1"/>
    </source>
</evidence>
<feature type="transmembrane region" description="Helical" evidence="1">
    <location>
        <begin position="12"/>
        <end position="32"/>
    </location>
</feature>
<sequence>MVLEKYPILFRTLKFLTILTTFAIIASEIMQYKAFTLHFAHDTNNIMHDYYQNSRTNLYGIKILFYIILILTIIINGVQFVKFNMLWRESSFIRDIAFGGGFSIVWIIAGLINIYAYYHAPELTCPGYSTKKHPSTQSSQIPWELQLKCKLYLSNTALAWLNVVIFFLSTALYWKLLINRNREVLIMP</sequence>
<gene>
    <name evidence="2" type="ORF">FMOSSE_LOCUS1764</name>
</gene>
<feature type="transmembrane region" description="Helical" evidence="1">
    <location>
        <begin position="157"/>
        <end position="178"/>
    </location>
</feature>
<keyword evidence="1" id="KW-0472">Membrane</keyword>
<dbReference type="AlphaFoldDB" id="A0A9N8YVN2"/>
<feature type="transmembrane region" description="Helical" evidence="1">
    <location>
        <begin position="63"/>
        <end position="84"/>
    </location>
</feature>
<keyword evidence="1" id="KW-0812">Transmembrane</keyword>
<comment type="caution">
    <text evidence="2">The sequence shown here is derived from an EMBL/GenBank/DDBJ whole genome shotgun (WGS) entry which is preliminary data.</text>
</comment>
<protein>
    <submittedName>
        <fullName evidence="2">8224_t:CDS:1</fullName>
    </submittedName>
</protein>
<keyword evidence="1" id="KW-1133">Transmembrane helix</keyword>